<dbReference type="Proteomes" id="UP000092154">
    <property type="component" value="Unassembled WGS sequence"/>
</dbReference>
<dbReference type="InParanoid" id="A0A1B7MY89"/>
<keyword evidence="2" id="KW-1185">Reference proteome</keyword>
<dbReference type="AlphaFoldDB" id="A0A1B7MY89"/>
<proteinExistence type="predicted"/>
<dbReference type="OrthoDB" id="2672002at2759"/>
<dbReference type="EMBL" id="KV448343">
    <property type="protein sequence ID" value="OAX37578.1"/>
    <property type="molecule type" value="Genomic_DNA"/>
</dbReference>
<evidence type="ECO:0008006" key="3">
    <source>
        <dbReference type="Google" id="ProtNLM"/>
    </source>
</evidence>
<name>A0A1B7MY89_9AGAM</name>
<sequence length="251" mass="28951">MNNCYIDRLADDLLCIIFKLICEEEDQAVFHDSSQQKLNGRHWDDWGGDEDYYEPGLSSQPNFLASTLISAMEVCQRWKSVLSQISSRWSTFQLSFRQGATSLEHARTCLRLSGSNPLQITVLWDDPNWIVPIELDRDRGPKDLSSHEIMAGMHLVLLIQELYTHVHRWCEFTLRTTYVAHTCQALLLMSRPSGHPARMLEKFHIQLVGSERHADHHVNLRFSLVQYLPSVISCFLAYIGPGCRPPCFHRL</sequence>
<gene>
    <name evidence="1" type="ORF">K503DRAFT_226026</name>
</gene>
<evidence type="ECO:0000313" key="1">
    <source>
        <dbReference type="EMBL" id="OAX37578.1"/>
    </source>
</evidence>
<accession>A0A1B7MY89</accession>
<reference evidence="1 2" key="1">
    <citation type="submission" date="2016-06" db="EMBL/GenBank/DDBJ databases">
        <title>Comparative genomics of the ectomycorrhizal sister species Rhizopogon vinicolor and Rhizopogon vesiculosus (Basidiomycota: Boletales) reveals a divergence of the mating type B locus.</title>
        <authorList>
            <consortium name="DOE Joint Genome Institute"/>
            <person name="Mujic A.B."/>
            <person name="Kuo A."/>
            <person name="Tritt A."/>
            <person name="Lipzen A."/>
            <person name="Chen C."/>
            <person name="Johnson J."/>
            <person name="Sharma A."/>
            <person name="Barry K."/>
            <person name="Grigoriev I.V."/>
            <person name="Spatafora J.W."/>
        </authorList>
    </citation>
    <scope>NUCLEOTIDE SEQUENCE [LARGE SCALE GENOMIC DNA]</scope>
    <source>
        <strain evidence="1 2">AM-OR11-026</strain>
    </source>
</reference>
<organism evidence="1 2">
    <name type="scientific">Rhizopogon vinicolor AM-OR11-026</name>
    <dbReference type="NCBI Taxonomy" id="1314800"/>
    <lineage>
        <taxon>Eukaryota</taxon>
        <taxon>Fungi</taxon>
        <taxon>Dikarya</taxon>
        <taxon>Basidiomycota</taxon>
        <taxon>Agaricomycotina</taxon>
        <taxon>Agaricomycetes</taxon>
        <taxon>Agaricomycetidae</taxon>
        <taxon>Boletales</taxon>
        <taxon>Suillineae</taxon>
        <taxon>Rhizopogonaceae</taxon>
        <taxon>Rhizopogon</taxon>
    </lineage>
</organism>
<protein>
    <recommendedName>
        <fullName evidence="3">F-box domain-containing protein</fullName>
    </recommendedName>
</protein>
<evidence type="ECO:0000313" key="2">
    <source>
        <dbReference type="Proteomes" id="UP000092154"/>
    </source>
</evidence>